<comment type="caution">
    <text evidence="3">The sequence shown here is derived from an EMBL/GenBank/DDBJ whole genome shotgun (WGS) entry which is preliminary data.</text>
</comment>
<evidence type="ECO:0000313" key="4">
    <source>
        <dbReference type="Proteomes" id="UP000695562"/>
    </source>
</evidence>
<feature type="region of interest" description="Disordered" evidence="1">
    <location>
        <begin position="176"/>
        <end position="203"/>
    </location>
</feature>
<dbReference type="Gene3D" id="3.30.70.330">
    <property type="match status" value="1"/>
</dbReference>
<evidence type="ECO:0000256" key="1">
    <source>
        <dbReference type="SAM" id="MobiDB-lite"/>
    </source>
</evidence>
<name>A0A8J4V224_9MYCE</name>
<evidence type="ECO:0000313" key="3">
    <source>
        <dbReference type="EMBL" id="KAF2071042.1"/>
    </source>
</evidence>
<accession>A0A8J4V224</accession>
<gene>
    <name evidence="3" type="ORF">CYY_007640</name>
</gene>
<feature type="compositionally biased region" description="Polar residues" evidence="1">
    <location>
        <begin position="410"/>
        <end position="425"/>
    </location>
</feature>
<feature type="region of interest" description="Disordered" evidence="1">
    <location>
        <begin position="320"/>
        <end position="425"/>
    </location>
</feature>
<sequence>MEVHKNNFKSPIIEPINNVQQQQQENDIIQESIIYNNSNTTNTGETPHNLFDNITYISNIKDSAEKIELEKLFLNCGPIEYIILKIDNYDSDRKEAVIKYKNKNSFEMASLLDKALLQGLPICVSNSVVPDYFKQDIEQCQLNIDRLNQNFTFSKNKDEDDKKANNEYSQWVNNNKTTTTTTTATSSNNSPTKEFNNHNNNIPNSNNYNTNQYSYPYPPMANINSEKNEEIDPKTNLLEDIVASGIVYGNQAKKQLNDINDNYKITDNIKSGMVSLGENIQEAFQKIDKKKINDTAEEIKPKLKNGWNILKSKLDELVDSVNNNGNNNNRRAAPPPPSPINYNNNNNFNNQYYAPPPQQTFNPQYYPQQNNLYNNNNNNNFPVQQPLQPQPLHPQPLQPQPLQPQPLPQATTATTKTSDNYEIEN</sequence>
<dbReference type="EMBL" id="AJWJ01000419">
    <property type="protein sequence ID" value="KAF2071042.1"/>
    <property type="molecule type" value="Genomic_DNA"/>
</dbReference>
<evidence type="ECO:0000259" key="2">
    <source>
        <dbReference type="Pfam" id="PF00076"/>
    </source>
</evidence>
<dbReference type="Pfam" id="PF00076">
    <property type="entry name" value="RRM_1"/>
    <property type="match status" value="1"/>
</dbReference>
<feature type="compositionally biased region" description="Low complexity" evidence="1">
    <location>
        <begin position="340"/>
        <end position="387"/>
    </location>
</feature>
<dbReference type="GO" id="GO:0003723">
    <property type="term" value="F:RNA binding"/>
    <property type="evidence" value="ECO:0007669"/>
    <property type="project" value="InterPro"/>
</dbReference>
<keyword evidence="4" id="KW-1185">Reference proteome</keyword>
<dbReference type="InterPro" id="IPR012677">
    <property type="entry name" value="Nucleotide-bd_a/b_plait_sf"/>
</dbReference>
<dbReference type="InterPro" id="IPR035979">
    <property type="entry name" value="RBD_domain_sf"/>
</dbReference>
<dbReference type="Proteomes" id="UP000695562">
    <property type="component" value="Unassembled WGS sequence"/>
</dbReference>
<dbReference type="CDD" id="cd00590">
    <property type="entry name" value="RRM_SF"/>
    <property type="match status" value="1"/>
</dbReference>
<feature type="domain" description="RRM" evidence="2">
    <location>
        <begin position="56"/>
        <end position="115"/>
    </location>
</feature>
<protein>
    <recommendedName>
        <fullName evidence="2">RRM domain-containing protein</fullName>
    </recommendedName>
</protein>
<dbReference type="SUPFAM" id="SSF54928">
    <property type="entry name" value="RNA-binding domain, RBD"/>
    <property type="match status" value="1"/>
</dbReference>
<feature type="compositionally biased region" description="Pro residues" evidence="1">
    <location>
        <begin position="388"/>
        <end position="407"/>
    </location>
</feature>
<proteinExistence type="predicted"/>
<feature type="compositionally biased region" description="Low complexity" evidence="1">
    <location>
        <begin position="322"/>
        <end position="332"/>
    </location>
</feature>
<organism evidence="3 4">
    <name type="scientific">Polysphondylium violaceum</name>
    <dbReference type="NCBI Taxonomy" id="133409"/>
    <lineage>
        <taxon>Eukaryota</taxon>
        <taxon>Amoebozoa</taxon>
        <taxon>Evosea</taxon>
        <taxon>Eumycetozoa</taxon>
        <taxon>Dictyostelia</taxon>
        <taxon>Dictyosteliales</taxon>
        <taxon>Dictyosteliaceae</taxon>
        <taxon>Polysphondylium</taxon>
    </lineage>
</organism>
<reference evidence="3" key="1">
    <citation type="submission" date="2020-01" db="EMBL/GenBank/DDBJ databases">
        <title>Development of genomics and gene disruption for Polysphondylium violaceum indicates a role for the polyketide synthase stlB in stalk morphogenesis.</title>
        <authorList>
            <person name="Narita B."/>
            <person name="Kawabe Y."/>
            <person name="Kin K."/>
            <person name="Saito T."/>
            <person name="Gibbs R."/>
            <person name="Kuspa A."/>
            <person name="Muzny D."/>
            <person name="Queller D."/>
            <person name="Richards S."/>
            <person name="Strassman J."/>
            <person name="Sucgang R."/>
            <person name="Worley K."/>
            <person name="Schaap P."/>
        </authorList>
    </citation>
    <scope>NUCLEOTIDE SEQUENCE</scope>
    <source>
        <strain evidence="3">QSvi11</strain>
    </source>
</reference>
<dbReference type="InterPro" id="IPR000504">
    <property type="entry name" value="RRM_dom"/>
</dbReference>
<dbReference type="AlphaFoldDB" id="A0A8J4V224"/>